<feature type="region of interest" description="Disordered" evidence="3">
    <location>
        <begin position="223"/>
        <end position="275"/>
    </location>
</feature>
<dbReference type="PANTHER" id="PTHR19878">
    <property type="entry name" value="AUTOPHAGY PROTEIN 16-LIKE"/>
    <property type="match status" value="1"/>
</dbReference>
<feature type="compositionally biased region" description="Basic and acidic residues" evidence="3">
    <location>
        <begin position="251"/>
        <end position="275"/>
    </location>
</feature>
<dbReference type="Proteomes" id="UP000777482">
    <property type="component" value="Unassembled WGS sequence"/>
</dbReference>
<evidence type="ECO:0000259" key="4">
    <source>
        <dbReference type="Pfam" id="PF08614"/>
    </source>
</evidence>
<dbReference type="Gene3D" id="1.20.5.170">
    <property type="match status" value="1"/>
</dbReference>
<dbReference type="GO" id="GO:0034045">
    <property type="term" value="C:phagophore assembly site membrane"/>
    <property type="evidence" value="ECO:0007669"/>
    <property type="project" value="TreeGrafter"/>
</dbReference>
<dbReference type="GO" id="GO:0034274">
    <property type="term" value="C:Atg12-Atg5-Atg16 complex"/>
    <property type="evidence" value="ECO:0007669"/>
    <property type="project" value="TreeGrafter"/>
</dbReference>
<comment type="similarity">
    <text evidence="1">Belongs to the ATG16 family.</text>
</comment>
<dbReference type="InterPro" id="IPR013923">
    <property type="entry name" value="Autophagy-rel_prot_16_dom"/>
</dbReference>
<dbReference type="AlphaFoldDB" id="A0A9P6VVN7"/>
<dbReference type="PANTHER" id="PTHR19878:SF8">
    <property type="entry name" value="AUTOPHAGY-RELATED 16, ISOFORM F"/>
    <property type="match status" value="1"/>
</dbReference>
<dbReference type="GO" id="GO:0043495">
    <property type="term" value="F:protein-membrane adaptor activity"/>
    <property type="evidence" value="ECO:0007669"/>
    <property type="project" value="TreeGrafter"/>
</dbReference>
<name>A0A9P6VVN7_RHOMI</name>
<dbReference type="OrthoDB" id="8949486at2759"/>
<evidence type="ECO:0000313" key="5">
    <source>
        <dbReference type="EMBL" id="KAG0656266.1"/>
    </source>
</evidence>
<dbReference type="EMBL" id="PUHQ01000100">
    <property type="protein sequence ID" value="KAG0656266.1"/>
    <property type="molecule type" value="Genomic_DNA"/>
</dbReference>
<dbReference type="GO" id="GO:0000045">
    <property type="term" value="P:autophagosome assembly"/>
    <property type="evidence" value="ECO:0007669"/>
    <property type="project" value="InterPro"/>
</dbReference>
<keyword evidence="6" id="KW-1185">Reference proteome</keyword>
<organism evidence="5 6">
    <name type="scientific">Rhodotorula mucilaginosa</name>
    <name type="common">Yeast</name>
    <name type="synonym">Rhodotorula rubra</name>
    <dbReference type="NCBI Taxonomy" id="5537"/>
    <lineage>
        <taxon>Eukaryota</taxon>
        <taxon>Fungi</taxon>
        <taxon>Dikarya</taxon>
        <taxon>Basidiomycota</taxon>
        <taxon>Pucciniomycotina</taxon>
        <taxon>Microbotryomycetes</taxon>
        <taxon>Sporidiobolales</taxon>
        <taxon>Sporidiobolaceae</taxon>
        <taxon>Rhodotorula</taxon>
    </lineage>
</organism>
<accession>A0A9P6VVN7</accession>
<dbReference type="Pfam" id="PF08614">
    <property type="entry name" value="ATG16"/>
    <property type="match status" value="1"/>
</dbReference>
<proteinExistence type="inferred from homology"/>
<feature type="compositionally biased region" description="Gly residues" evidence="3">
    <location>
        <begin position="231"/>
        <end position="249"/>
    </location>
</feature>
<keyword evidence="2" id="KW-0175">Coiled coil</keyword>
<dbReference type="GO" id="GO:0000421">
    <property type="term" value="C:autophagosome membrane"/>
    <property type="evidence" value="ECO:0007669"/>
    <property type="project" value="TreeGrafter"/>
</dbReference>
<gene>
    <name evidence="5" type="ORF">C6P46_000334</name>
</gene>
<evidence type="ECO:0000313" key="6">
    <source>
        <dbReference type="Proteomes" id="UP000777482"/>
    </source>
</evidence>
<feature type="coiled-coil region" evidence="2">
    <location>
        <begin position="89"/>
        <end position="222"/>
    </location>
</feature>
<reference evidence="5 6" key="1">
    <citation type="submission" date="2020-11" db="EMBL/GenBank/DDBJ databases">
        <title>Kefir isolates.</title>
        <authorList>
            <person name="Marcisauskas S."/>
            <person name="Kim Y."/>
            <person name="Blasche S."/>
        </authorList>
    </citation>
    <scope>NUCLEOTIDE SEQUENCE [LARGE SCALE GENOMIC DNA]</scope>
    <source>
        <strain evidence="5 6">KR</strain>
    </source>
</reference>
<evidence type="ECO:0000256" key="3">
    <source>
        <dbReference type="SAM" id="MobiDB-lite"/>
    </source>
</evidence>
<evidence type="ECO:0000256" key="2">
    <source>
        <dbReference type="SAM" id="Coils"/>
    </source>
</evidence>
<comment type="caution">
    <text evidence="5">The sequence shown here is derived from an EMBL/GenBank/DDBJ whole genome shotgun (WGS) entry which is preliminary data.</text>
</comment>
<protein>
    <recommendedName>
        <fullName evidence="4">Autophagy-related protein 16 domain-containing protein</fullName>
    </recommendedName>
</protein>
<evidence type="ECO:0000256" key="1">
    <source>
        <dbReference type="ARBA" id="ARBA00005331"/>
    </source>
</evidence>
<sequence length="275" mass="30501">MTARWQESIRSALIARDVRERAFEPFIRDYSRLAHHANQLRQRNLALVDAASGASRATTAANQDQNRASLGGGGQDELAVQTAVRTALITRLESELALARSELSDAYKLQSQHSQRLLTLSEQLHQSDERARVERDQLVEVKAEVERLREAARWHKEIVAEKEKQLVILQDELHSLELELSQLELQNDNLKTDNAALLQRWIHAKTEEARKMNEANAFLEEAKRIRRGSAGEEGGGGVGGGEKTGGVGEQTGERTGEEKSSPSKAKLDVKGKGKA</sequence>
<feature type="domain" description="Autophagy-related protein 16" evidence="4">
    <location>
        <begin position="9"/>
        <end position="213"/>
    </location>
</feature>
<dbReference type="InterPro" id="IPR045160">
    <property type="entry name" value="ATG16"/>
</dbReference>